<protein>
    <submittedName>
        <fullName evidence="1">Uncharacterized protein</fullName>
    </submittedName>
</protein>
<dbReference type="OrthoDB" id="408152at2759"/>
<dbReference type="InterPro" id="IPR040632">
    <property type="entry name" value="Sulfotransfer_4"/>
</dbReference>
<organism evidence="1 2">
    <name type="scientific">Lomentospora prolificans</name>
    <dbReference type="NCBI Taxonomy" id="41688"/>
    <lineage>
        <taxon>Eukaryota</taxon>
        <taxon>Fungi</taxon>
        <taxon>Dikarya</taxon>
        <taxon>Ascomycota</taxon>
        <taxon>Pezizomycotina</taxon>
        <taxon>Sordariomycetes</taxon>
        <taxon>Hypocreomycetidae</taxon>
        <taxon>Microascales</taxon>
        <taxon>Microascaceae</taxon>
        <taxon>Lomentospora</taxon>
    </lineage>
</organism>
<sequence>MAYPIPHGYSADIQVESLKVLLFTPSDNLGEDTGEAQRQPPPYYVKLWSDILAARDDRHRLLKLLRKATAGFVAITSAPGNSFVAELLETYLNAEVIRVTRDREQWWQSWSFVGQQGIMRYLGLLLASVPGKKWDPTLVTQFSEQ</sequence>
<dbReference type="Pfam" id="PF17784">
    <property type="entry name" value="Sulfotransfer_4"/>
    <property type="match status" value="1"/>
</dbReference>
<dbReference type="InParanoid" id="A0A2N3N6Q1"/>
<accession>A0A2N3N6Q1</accession>
<dbReference type="VEuPathDB" id="FungiDB:jhhlp_005383"/>
<gene>
    <name evidence="1" type="ORF">jhhlp_005383</name>
</gene>
<dbReference type="STRING" id="41688.A0A2N3N6Q1"/>
<reference evidence="1 2" key="1">
    <citation type="journal article" date="2017" name="G3 (Bethesda)">
        <title>First Draft Genome Sequence of the Pathogenic Fungus Lomentospora prolificans (Formerly Scedosporium prolificans).</title>
        <authorList>
            <person name="Luo R."/>
            <person name="Zimin A."/>
            <person name="Workman R."/>
            <person name="Fan Y."/>
            <person name="Pertea G."/>
            <person name="Grossman N."/>
            <person name="Wear M.P."/>
            <person name="Jia B."/>
            <person name="Miller H."/>
            <person name="Casadevall A."/>
            <person name="Timp W."/>
            <person name="Zhang S.X."/>
            <person name="Salzberg S.L."/>
        </authorList>
    </citation>
    <scope>NUCLEOTIDE SEQUENCE [LARGE SCALE GENOMIC DNA]</scope>
    <source>
        <strain evidence="1 2">JHH-5317</strain>
    </source>
</reference>
<dbReference type="Gene3D" id="3.40.50.300">
    <property type="entry name" value="P-loop containing nucleotide triphosphate hydrolases"/>
    <property type="match status" value="1"/>
</dbReference>
<keyword evidence="2" id="KW-1185">Reference proteome</keyword>
<comment type="caution">
    <text evidence="1">The sequence shown here is derived from an EMBL/GenBank/DDBJ whole genome shotgun (WGS) entry which is preliminary data.</text>
</comment>
<dbReference type="AlphaFoldDB" id="A0A2N3N6Q1"/>
<dbReference type="EMBL" id="NLAX01000700">
    <property type="protein sequence ID" value="PKS08108.1"/>
    <property type="molecule type" value="Genomic_DNA"/>
</dbReference>
<dbReference type="Proteomes" id="UP000233524">
    <property type="component" value="Unassembled WGS sequence"/>
</dbReference>
<dbReference type="InterPro" id="IPR027417">
    <property type="entry name" value="P-loop_NTPase"/>
</dbReference>
<evidence type="ECO:0000313" key="1">
    <source>
        <dbReference type="EMBL" id="PKS08108.1"/>
    </source>
</evidence>
<proteinExistence type="predicted"/>
<name>A0A2N3N6Q1_9PEZI</name>
<evidence type="ECO:0000313" key="2">
    <source>
        <dbReference type="Proteomes" id="UP000233524"/>
    </source>
</evidence>